<dbReference type="Gene3D" id="3.30.2020.10">
    <property type="entry name" value="NE0471-like N-terminal domain"/>
    <property type="match status" value="1"/>
</dbReference>
<evidence type="ECO:0000313" key="2">
    <source>
        <dbReference type="Proteomes" id="UP000228859"/>
    </source>
</evidence>
<comment type="caution">
    <text evidence="1">The sequence shown here is derived from an EMBL/GenBank/DDBJ whole genome shotgun (WGS) entry which is preliminary data.</text>
</comment>
<dbReference type="Pfam" id="PF10387">
    <property type="entry name" value="DUF2442"/>
    <property type="match status" value="1"/>
</dbReference>
<dbReference type="SUPFAM" id="SSF143880">
    <property type="entry name" value="NE0471 N-terminal domain-like"/>
    <property type="match status" value="1"/>
</dbReference>
<reference evidence="1 2" key="1">
    <citation type="journal article" date="2017" name="Front. Microbiol.">
        <title>Comparative Genomic Analysis of the Class Epsilonproteobacteria and Proposed Reclassification to Epsilonbacteraeota (phyl. nov.).</title>
        <authorList>
            <person name="Waite D.W."/>
            <person name="Vanwonterghem I."/>
            <person name="Rinke C."/>
            <person name="Parks D.H."/>
            <person name="Zhang Y."/>
            <person name="Takai K."/>
            <person name="Sievert S.M."/>
            <person name="Simon J."/>
            <person name="Campbell B.J."/>
            <person name="Hanson T.E."/>
            <person name="Woyke T."/>
            <person name="Klotz M.G."/>
            <person name="Hugenholtz P."/>
        </authorList>
    </citation>
    <scope>NUCLEOTIDE SEQUENCE [LARGE SCALE GENOMIC DNA]</scope>
    <source>
        <strain evidence="1">UBA12443</strain>
    </source>
</reference>
<dbReference type="InterPro" id="IPR018841">
    <property type="entry name" value="DUF2442"/>
</dbReference>
<name>A0A2D3WMU4_9BACT</name>
<accession>A0A2D3WMU4</accession>
<protein>
    <recommendedName>
        <fullName evidence="3">DUF2442 domain-containing protein</fullName>
    </recommendedName>
</protein>
<gene>
    <name evidence="1" type="ORF">CFH83_02890</name>
</gene>
<evidence type="ECO:0008006" key="3">
    <source>
        <dbReference type="Google" id="ProtNLM"/>
    </source>
</evidence>
<dbReference type="InterPro" id="IPR036782">
    <property type="entry name" value="NE0471-like_N"/>
</dbReference>
<dbReference type="Proteomes" id="UP000228859">
    <property type="component" value="Unassembled WGS sequence"/>
</dbReference>
<dbReference type="RefSeq" id="WP_303662850.1">
    <property type="nucleotide sequence ID" value="NZ_DLUI01000046.1"/>
</dbReference>
<dbReference type="AlphaFoldDB" id="A0A2D3WMU4"/>
<organism evidence="1 2">
    <name type="scientific">Sulfuricurvum kujiense</name>
    <dbReference type="NCBI Taxonomy" id="148813"/>
    <lineage>
        <taxon>Bacteria</taxon>
        <taxon>Pseudomonadati</taxon>
        <taxon>Campylobacterota</taxon>
        <taxon>Epsilonproteobacteria</taxon>
        <taxon>Campylobacterales</taxon>
        <taxon>Sulfurimonadaceae</taxon>
        <taxon>Sulfuricurvum</taxon>
    </lineage>
</organism>
<proteinExistence type="predicted"/>
<evidence type="ECO:0000313" key="1">
    <source>
        <dbReference type="EMBL" id="DAB39014.1"/>
    </source>
</evidence>
<sequence>MKYTVVDAHYLHDYQIAMTFEDGKHGVVDLSEYTKRGGVFANFGHIDYFKNFTIDYGTLVWDGEVDIAPERLYEKAVK</sequence>
<dbReference type="EMBL" id="DLUI01000046">
    <property type="protein sequence ID" value="DAB39014.1"/>
    <property type="molecule type" value="Genomic_DNA"/>
</dbReference>